<evidence type="ECO:0000313" key="2">
    <source>
        <dbReference type="EMBL" id="KEQ91761.1"/>
    </source>
</evidence>
<dbReference type="Proteomes" id="UP000030641">
    <property type="component" value="Unassembled WGS sequence"/>
</dbReference>
<dbReference type="InParanoid" id="A0A074YY15"/>
<feature type="compositionally biased region" description="Basic and acidic residues" evidence="1">
    <location>
        <begin position="624"/>
        <end position="636"/>
    </location>
</feature>
<feature type="compositionally biased region" description="Polar residues" evidence="1">
    <location>
        <begin position="646"/>
        <end position="661"/>
    </location>
</feature>
<keyword evidence="3" id="KW-1185">Reference proteome</keyword>
<proteinExistence type="predicted"/>
<name>A0A074YY15_AURSE</name>
<dbReference type="EMBL" id="KL584775">
    <property type="protein sequence ID" value="KEQ91761.1"/>
    <property type="molecule type" value="Genomic_DNA"/>
</dbReference>
<dbReference type="GeneID" id="25367859"/>
<feature type="compositionally biased region" description="Low complexity" evidence="1">
    <location>
        <begin position="706"/>
        <end position="722"/>
    </location>
</feature>
<protein>
    <submittedName>
        <fullName evidence="2">Uncharacterized protein</fullName>
    </submittedName>
</protein>
<gene>
    <name evidence="2" type="ORF">AUEXF2481DRAFT_451031</name>
</gene>
<feature type="region of interest" description="Disordered" evidence="1">
    <location>
        <begin position="624"/>
        <end position="731"/>
    </location>
</feature>
<dbReference type="RefSeq" id="XP_013340310.1">
    <property type="nucleotide sequence ID" value="XM_013484856.1"/>
</dbReference>
<dbReference type="PANTHER" id="PTHR40788:SF2">
    <property type="entry name" value="CLR5 DOMAIN-CONTAINING PROTEIN"/>
    <property type="match status" value="1"/>
</dbReference>
<dbReference type="OrthoDB" id="2922289at2759"/>
<feature type="compositionally biased region" description="Polar residues" evidence="1">
    <location>
        <begin position="671"/>
        <end position="692"/>
    </location>
</feature>
<dbReference type="OMA" id="WLLQTLW"/>
<sequence length="845" mass="95601">MLDFQSLQDSLPKIEPPLKTLSSLDEVIQTARALSTRLLSDWHELRTITTGHEDLVRKRWRKKARDQKRVVLEEAWGVDLSESHRPDLILFINSATQESSNLLDAYKWPYLSLEDLLQPRVLPIFLESRTTHHPYEFCHADLDACALGLSAGKIETGNLKGSMLFDDSENAQSYGQVVQESDDSDPVNDHSGYRFKLGEGLLILETQQRLCQFLLACAKSIMHDVAPESTETISPDPEVQPSSAHEHTSTSLAANTLDAPYLTPAELDISRLKSLISAKRSSIADHIWLLREDPSYFADCVNEWKDHQPEMLLDSQGNKHPIHKAGLTKAFWNRVLRKMITDSYLSLSLYDSTYSEVCKLDELLQQYPKPPPLQPLPAELAFAIKKVRHLLEMSATNSIALLKSHVPPSPPMLKYWHREGTSTADHHSSKFRMIQNPRSENDPALDRLFCVYTTLWDEKQVSLVGLHTLVGELERLTYADTKAKDLQSALVVDNIGDLGLISECLHQLSLYYPWSRSIEHEMARNRQQLAEEFYTKATDWENFRKMSWQGVDLAELGSPGDGRFSYPISNRRTKTNASALYKAEHQLDAFWHEIDTHFASQPSTLPDKMMRLLLAGDRSLHRTTEWQEPVKAEVKTNGKLNGRANGKTSNKGKGKINSISAINAKDKQTEKTTPPVQQSHESSDEQLSTTYLQLGRHKRHASLQDSPSKTSPTKSKVTQSPSNEASIASSTPALTVDKRAKKTFSTLFFVPSTHDTPADTTWTDFIHAMLSCNFGVEKLYGSIWHFTPPAEPAETKAGQGESKQSIQFHAPWNEDQIRYYVARLMGRRLKRAYGWNTDTFVVVKE</sequence>
<dbReference type="AlphaFoldDB" id="A0A074YY15"/>
<dbReference type="STRING" id="1043005.A0A074YY15"/>
<dbReference type="HOGENOM" id="CLU_019062_0_0_1"/>
<feature type="region of interest" description="Disordered" evidence="1">
    <location>
        <begin position="228"/>
        <end position="250"/>
    </location>
</feature>
<reference evidence="2 3" key="1">
    <citation type="journal article" date="2014" name="BMC Genomics">
        <title>Genome sequencing of four Aureobasidium pullulans varieties: biotechnological potential, stress tolerance, and description of new species.</title>
        <authorList>
            <person name="Gostin Ar C."/>
            <person name="Ohm R.A."/>
            <person name="Kogej T."/>
            <person name="Sonjak S."/>
            <person name="Turk M."/>
            <person name="Zajc J."/>
            <person name="Zalar P."/>
            <person name="Grube M."/>
            <person name="Sun H."/>
            <person name="Han J."/>
            <person name="Sharma A."/>
            <person name="Chiniquy J."/>
            <person name="Ngan C.Y."/>
            <person name="Lipzen A."/>
            <person name="Barry K."/>
            <person name="Grigoriev I.V."/>
            <person name="Gunde-Cimerman N."/>
        </authorList>
    </citation>
    <scope>NUCLEOTIDE SEQUENCE [LARGE SCALE GENOMIC DNA]</scope>
    <source>
        <strain evidence="2 3">EXF-2481</strain>
    </source>
</reference>
<dbReference type="PANTHER" id="PTHR40788">
    <property type="entry name" value="CLR5 DOMAIN-CONTAINING PROTEIN-RELATED"/>
    <property type="match status" value="1"/>
</dbReference>
<accession>A0A074YY15</accession>
<organism evidence="2 3">
    <name type="scientific">Aureobasidium subglaciale (strain EXF-2481)</name>
    <name type="common">Aureobasidium pullulans var. subglaciale</name>
    <dbReference type="NCBI Taxonomy" id="1043005"/>
    <lineage>
        <taxon>Eukaryota</taxon>
        <taxon>Fungi</taxon>
        <taxon>Dikarya</taxon>
        <taxon>Ascomycota</taxon>
        <taxon>Pezizomycotina</taxon>
        <taxon>Dothideomycetes</taxon>
        <taxon>Dothideomycetidae</taxon>
        <taxon>Dothideales</taxon>
        <taxon>Saccotheciaceae</taxon>
        <taxon>Aureobasidium</taxon>
    </lineage>
</organism>
<evidence type="ECO:0000313" key="3">
    <source>
        <dbReference type="Proteomes" id="UP000030641"/>
    </source>
</evidence>
<evidence type="ECO:0000256" key="1">
    <source>
        <dbReference type="SAM" id="MobiDB-lite"/>
    </source>
</evidence>